<sequence length="276" mass="30224">MNEVSCEAIEELNKKALIIRRHIIEMITEAGSGHPGGSLSSADILTALYFHVMNIDPKNPKWPERDRFVLSKGHAAPVLYATLAERGYFPKEELMTLRKTGSMLQGHPDMKVTPGVDMTTGSLGQGLSCANGMALAGKLDKKDYRVYVLMGDGELEEGQIWEAAMTSAHYKLDNLTAFVDHNGLQIDGPIEKVMSPEVVQDKFKAFGWNVIDIDGHNIAQIIEATEKAKQVKGKPTVIVAKTIKGKGVPFMENQAGWHGKAPSREQAEEALKALSI</sequence>
<evidence type="ECO:0000259" key="6">
    <source>
        <dbReference type="Pfam" id="PF00456"/>
    </source>
</evidence>
<reference evidence="7" key="1">
    <citation type="journal article" date="2016" name="Genome Announc.">
        <title>Draft Genome Sequence of the Syntrophic Lactate-Degrading Bacterium Tepidanaerobacter syntrophicus JLT.</title>
        <authorList>
            <person name="Matsuura N."/>
            <person name="Ohashi A."/>
            <person name="Tourlousse D.M."/>
            <person name="Sekiguchi Y."/>
        </authorList>
    </citation>
    <scope>NUCLEOTIDE SEQUENCE [LARGE SCALE GENOMIC DNA]</scope>
    <source>
        <strain evidence="7">JL</strain>
    </source>
</reference>
<evidence type="ECO:0000256" key="5">
    <source>
        <dbReference type="ARBA" id="ARBA00023052"/>
    </source>
</evidence>
<dbReference type="RefSeq" id="WP_083497665.1">
    <property type="nucleotide sequence ID" value="NZ_BSDN01000002.1"/>
</dbReference>
<dbReference type="GO" id="GO:0046872">
    <property type="term" value="F:metal ion binding"/>
    <property type="evidence" value="ECO:0007669"/>
    <property type="project" value="UniProtKB-KW"/>
</dbReference>
<evidence type="ECO:0000313" key="7">
    <source>
        <dbReference type="EMBL" id="GAQ25056.1"/>
    </source>
</evidence>
<protein>
    <submittedName>
        <fullName evidence="7">Transketolase</fullName>
    </submittedName>
</protein>
<evidence type="ECO:0000256" key="2">
    <source>
        <dbReference type="ARBA" id="ARBA00007131"/>
    </source>
</evidence>
<dbReference type="InterPro" id="IPR049557">
    <property type="entry name" value="Transketolase_CS"/>
</dbReference>
<keyword evidence="4" id="KW-0479">Metal-binding</keyword>
<dbReference type="InterPro" id="IPR029061">
    <property type="entry name" value="THDP-binding"/>
</dbReference>
<accession>A0A0U9HE15</accession>
<dbReference type="Pfam" id="PF00456">
    <property type="entry name" value="Transketolase_N"/>
    <property type="match status" value="1"/>
</dbReference>
<dbReference type="PROSITE" id="PS00801">
    <property type="entry name" value="TRANSKETOLASE_1"/>
    <property type="match status" value="1"/>
</dbReference>
<comment type="similarity">
    <text evidence="2">Belongs to the transketolase family.</text>
</comment>
<dbReference type="SUPFAM" id="SSF52518">
    <property type="entry name" value="Thiamin diphosphate-binding fold (THDP-binding)"/>
    <property type="match status" value="1"/>
</dbReference>
<dbReference type="GO" id="GO:0016740">
    <property type="term" value="F:transferase activity"/>
    <property type="evidence" value="ECO:0007669"/>
    <property type="project" value="UniProtKB-KW"/>
</dbReference>
<organism evidence="7">
    <name type="scientific">Tepidanaerobacter syntrophicus</name>
    <dbReference type="NCBI Taxonomy" id="224999"/>
    <lineage>
        <taxon>Bacteria</taxon>
        <taxon>Bacillati</taxon>
        <taxon>Bacillota</taxon>
        <taxon>Clostridia</taxon>
        <taxon>Thermosediminibacterales</taxon>
        <taxon>Tepidanaerobacteraceae</taxon>
        <taxon>Tepidanaerobacter</taxon>
    </lineage>
</organism>
<keyword evidence="3" id="KW-0808">Transferase</keyword>
<gene>
    <name evidence="7" type="ORF">TSYNT_774</name>
</gene>
<dbReference type="PANTHER" id="PTHR47514:SF1">
    <property type="entry name" value="TRANSKETOLASE N-TERMINAL SECTION-RELATED"/>
    <property type="match status" value="1"/>
</dbReference>
<evidence type="ECO:0000256" key="4">
    <source>
        <dbReference type="ARBA" id="ARBA00022723"/>
    </source>
</evidence>
<dbReference type="Gene3D" id="3.40.50.970">
    <property type="match status" value="1"/>
</dbReference>
<dbReference type="CDD" id="cd02012">
    <property type="entry name" value="TPP_TK"/>
    <property type="match status" value="1"/>
</dbReference>
<evidence type="ECO:0000256" key="3">
    <source>
        <dbReference type="ARBA" id="ARBA00022679"/>
    </source>
</evidence>
<dbReference type="InterPro" id="IPR005474">
    <property type="entry name" value="Transketolase_N"/>
</dbReference>
<name>A0A0U9HE15_9FIRM</name>
<dbReference type="AlphaFoldDB" id="A0A0U9HE15"/>
<comment type="cofactor">
    <cofactor evidence="1">
        <name>thiamine diphosphate</name>
        <dbReference type="ChEBI" id="CHEBI:58937"/>
    </cofactor>
</comment>
<proteinExistence type="inferred from homology"/>
<evidence type="ECO:0000256" key="1">
    <source>
        <dbReference type="ARBA" id="ARBA00001964"/>
    </source>
</evidence>
<dbReference type="PANTHER" id="PTHR47514">
    <property type="entry name" value="TRANSKETOLASE N-TERMINAL SECTION-RELATED"/>
    <property type="match status" value="1"/>
</dbReference>
<dbReference type="Proteomes" id="UP000062160">
    <property type="component" value="Unassembled WGS sequence"/>
</dbReference>
<evidence type="ECO:0000313" key="8">
    <source>
        <dbReference type="Proteomes" id="UP000062160"/>
    </source>
</evidence>
<dbReference type="EMBL" id="DF977001">
    <property type="protein sequence ID" value="GAQ25056.1"/>
    <property type="molecule type" value="Genomic_DNA"/>
</dbReference>
<keyword evidence="8" id="KW-1185">Reference proteome</keyword>
<feature type="domain" description="Transketolase N-terminal" evidence="6">
    <location>
        <begin position="18"/>
        <end position="267"/>
    </location>
</feature>
<dbReference type="STRING" id="224999.GCA_001485475_01071"/>
<keyword evidence="5" id="KW-0786">Thiamine pyrophosphate</keyword>
<dbReference type="OrthoDB" id="8732661at2"/>